<dbReference type="InterPro" id="IPR025332">
    <property type="entry name" value="DUF4238"/>
</dbReference>
<protein>
    <submittedName>
        <fullName evidence="1">DUF4238 domain-containing protein</fullName>
    </submittedName>
</protein>
<keyword evidence="2" id="KW-1185">Reference proteome</keyword>
<organism evidence="1 2">
    <name type="scientific">Sphingobium terrigena</name>
    <dbReference type="NCBI Taxonomy" id="2304063"/>
    <lineage>
        <taxon>Bacteria</taxon>
        <taxon>Pseudomonadati</taxon>
        <taxon>Pseudomonadota</taxon>
        <taxon>Alphaproteobacteria</taxon>
        <taxon>Sphingomonadales</taxon>
        <taxon>Sphingomonadaceae</taxon>
        <taxon>Sphingobium</taxon>
    </lineage>
</organism>
<dbReference type="Proteomes" id="UP000283469">
    <property type="component" value="Unassembled WGS sequence"/>
</dbReference>
<accession>A0A418YR40</accession>
<sequence>MSLTDSQRDLRCPGRRCHRRAPLLPIRRDQCPRCCRGVHIDAWRRDRCLNIVFRSAQGHLAAMTSNDPHRHHYVPQFYLTQFACHDDENKVTTLAAYNGRDIVAERKSISRIGYEEKLHDYEFKGEKRSIEGTINDQIETPFTQGSTWRKVTSGRTAELDESDIEPLYGLIHHLQRRNLETLRFIEMEQERIRRHGFSADDSEEERAMYMALAAHPDAVRDFFHEGILQEAPYLDDAAELGMLVYRTGLRFRTSTNPVIAIGLPGEEAARKRANGDAARAWWLPLTPHCGVVMTLGASFTGYSNAEIPDDSAQGLNRHYLVQLLEALSVRYILAEDRHIESDLEWAGYRIEMRTNQGFRYRKPPG</sequence>
<dbReference type="AlphaFoldDB" id="A0A418YR40"/>
<gene>
    <name evidence="1" type="ORF">D0Z70_14515</name>
</gene>
<dbReference type="OrthoDB" id="5918636at2"/>
<name>A0A418YR40_9SPHN</name>
<evidence type="ECO:0000313" key="1">
    <source>
        <dbReference type="EMBL" id="RJG53978.1"/>
    </source>
</evidence>
<dbReference type="Pfam" id="PF14022">
    <property type="entry name" value="DUF4238"/>
    <property type="match status" value="1"/>
</dbReference>
<comment type="caution">
    <text evidence="1">The sequence shown here is derived from an EMBL/GenBank/DDBJ whole genome shotgun (WGS) entry which is preliminary data.</text>
</comment>
<proteinExistence type="predicted"/>
<reference evidence="1 2" key="1">
    <citation type="submission" date="2018-08" db="EMBL/GenBank/DDBJ databases">
        <title>Sphingobium sp. EO9.</title>
        <authorList>
            <person name="Park Y."/>
            <person name="Kim K.H."/>
            <person name="Jeon C.O."/>
        </authorList>
    </citation>
    <scope>NUCLEOTIDE SEQUENCE [LARGE SCALE GENOMIC DNA]</scope>
    <source>
        <strain evidence="1 2">EO9</strain>
    </source>
</reference>
<dbReference type="EMBL" id="QVRA01000012">
    <property type="protein sequence ID" value="RJG53978.1"/>
    <property type="molecule type" value="Genomic_DNA"/>
</dbReference>
<evidence type="ECO:0000313" key="2">
    <source>
        <dbReference type="Proteomes" id="UP000283469"/>
    </source>
</evidence>